<dbReference type="OrthoDB" id="202825at2759"/>
<dbReference type="GO" id="GO:0000226">
    <property type="term" value="P:microtubule cytoskeleton organization"/>
    <property type="evidence" value="ECO:0007669"/>
    <property type="project" value="TreeGrafter"/>
</dbReference>
<dbReference type="GO" id="GO:0015631">
    <property type="term" value="F:tubulin binding"/>
    <property type="evidence" value="ECO:0007669"/>
    <property type="project" value="TreeGrafter"/>
</dbReference>
<dbReference type="PROSITE" id="PS51221">
    <property type="entry name" value="TTL"/>
    <property type="match status" value="1"/>
</dbReference>
<keyword evidence="3" id="KW-0067">ATP-binding</keyword>
<protein>
    <submittedName>
        <fullName evidence="4">Tubulin-tyrosine ligase family protein</fullName>
    </submittedName>
</protein>
<dbReference type="GO" id="GO:0070740">
    <property type="term" value="F:tubulin-glutamic acid ligase activity"/>
    <property type="evidence" value="ECO:0007669"/>
    <property type="project" value="TreeGrafter"/>
</dbReference>
<keyword evidence="2" id="KW-0547">Nucleotide-binding</keyword>
<evidence type="ECO:0000256" key="3">
    <source>
        <dbReference type="ARBA" id="ARBA00022840"/>
    </source>
</evidence>
<proteinExistence type="predicted"/>
<gene>
    <name evidence="4" type="ORF">TRFO_17473</name>
</gene>
<dbReference type="PANTHER" id="PTHR12241:SF147">
    <property type="entry name" value="TUBULIN POLYGLUTAMYLASE TTLL7"/>
    <property type="match status" value="1"/>
</dbReference>
<keyword evidence="5" id="KW-1185">Reference proteome</keyword>
<evidence type="ECO:0000313" key="5">
    <source>
        <dbReference type="Proteomes" id="UP000179807"/>
    </source>
</evidence>
<evidence type="ECO:0000256" key="2">
    <source>
        <dbReference type="ARBA" id="ARBA00022741"/>
    </source>
</evidence>
<sequence>MNNYAFMVFDPLSVDTTAGKNSPKANLTHNCKFILGNANKQLVQRILVFNGVLPSHDSNFFSIYWSQTFPDFFKRSPSLNVRKKYNSESPNFDISPLQKVNHFPDSKKYLGNKAALASTIQNSQHYSKFKPFFPQTFVLPEDRESLFNFMKKNPRQQFIAKPPDGSCGFGIKIVTFDEFYTIKRGYVVSEYISRPLCIDGFKFDMRVYVLVTSFAPLRAFIYKEGLARFATESYSTHTKEAFSHLTNATLNKKSKKWTNDFKWKLSELLAEIQLRYNRSEEEIMEKIINVVSITLALVQPVMSPKTRNYPIDPFFELYGFDLLLDVNFDIWLLEINTNPSLGYDSDVDYQVKVPLIAQTLSIVGITDMDPAQLPKTIKVDDIDAFDEEIIENEDDRNEMSGNGFIRIFPSIRSKLFKNLLYTSKFSTKITKEKLSPITLGKSLTQQQSSLVLLRYLAKMEQKLRNGELQTKSISKLQNYLINRGFEIERVRKNTRTVLHNYIIQQRLLISSKSKEIPDKLEKIIDSKNEIFLAEMLINSPFYILYDCKSLF</sequence>
<dbReference type="PANTHER" id="PTHR12241">
    <property type="entry name" value="TUBULIN POLYGLUTAMYLASE"/>
    <property type="match status" value="1"/>
</dbReference>
<dbReference type="VEuPathDB" id="TrichDB:TRFO_17473"/>
<dbReference type="GO" id="GO:0005524">
    <property type="term" value="F:ATP binding"/>
    <property type="evidence" value="ECO:0007669"/>
    <property type="project" value="UniProtKB-KW"/>
</dbReference>
<dbReference type="Proteomes" id="UP000179807">
    <property type="component" value="Unassembled WGS sequence"/>
</dbReference>
<keyword evidence="1 4" id="KW-0436">Ligase</keyword>
<dbReference type="Gene3D" id="3.30.470.20">
    <property type="entry name" value="ATP-grasp fold, B domain"/>
    <property type="match status" value="1"/>
</dbReference>
<accession>A0A1J4KNZ7</accession>
<name>A0A1J4KNZ7_9EUKA</name>
<dbReference type="SUPFAM" id="SSF56059">
    <property type="entry name" value="Glutathione synthetase ATP-binding domain-like"/>
    <property type="match status" value="1"/>
</dbReference>
<dbReference type="InterPro" id="IPR004344">
    <property type="entry name" value="TTL/TTLL_fam"/>
</dbReference>
<evidence type="ECO:0000256" key="1">
    <source>
        <dbReference type="ARBA" id="ARBA00022598"/>
    </source>
</evidence>
<dbReference type="EMBL" id="MLAK01000559">
    <property type="protein sequence ID" value="OHT12648.1"/>
    <property type="molecule type" value="Genomic_DNA"/>
</dbReference>
<evidence type="ECO:0000313" key="4">
    <source>
        <dbReference type="EMBL" id="OHT12648.1"/>
    </source>
</evidence>
<comment type="caution">
    <text evidence="4">The sequence shown here is derived from an EMBL/GenBank/DDBJ whole genome shotgun (WGS) entry which is preliminary data.</text>
</comment>
<reference evidence="4" key="1">
    <citation type="submission" date="2016-10" db="EMBL/GenBank/DDBJ databases">
        <authorList>
            <person name="Benchimol M."/>
            <person name="Almeida L.G."/>
            <person name="Vasconcelos A.T."/>
            <person name="Perreira-Neves A."/>
            <person name="Rosa I.A."/>
            <person name="Tasca T."/>
            <person name="Bogo M.R."/>
            <person name="de Souza W."/>
        </authorList>
    </citation>
    <scope>NUCLEOTIDE SEQUENCE [LARGE SCALE GENOMIC DNA]</scope>
    <source>
        <strain evidence="4">K</strain>
    </source>
</reference>
<dbReference type="RefSeq" id="XP_068365784.1">
    <property type="nucleotide sequence ID" value="XM_068499607.1"/>
</dbReference>
<dbReference type="GO" id="GO:0036064">
    <property type="term" value="C:ciliary basal body"/>
    <property type="evidence" value="ECO:0007669"/>
    <property type="project" value="TreeGrafter"/>
</dbReference>
<dbReference type="AlphaFoldDB" id="A0A1J4KNZ7"/>
<dbReference type="Pfam" id="PF03133">
    <property type="entry name" value="TTL"/>
    <property type="match status" value="1"/>
</dbReference>
<dbReference type="GeneID" id="94834311"/>
<organism evidence="4 5">
    <name type="scientific">Tritrichomonas foetus</name>
    <dbReference type="NCBI Taxonomy" id="1144522"/>
    <lineage>
        <taxon>Eukaryota</taxon>
        <taxon>Metamonada</taxon>
        <taxon>Parabasalia</taxon>
        <taxon>Tritrichomonadida</taxon>
        <taxon>Tritrichomonadidae</taxon>
        <taxon>Tritrichomonas</taxon>
    </lineage>
</organism>